<gene>
    <name evidence="6" type="ORF">BGW36DRAFT_358094</name>
</gene>
<feature type="domain" description="SH3" evidence="5">
    <location>
        <begin position="418"/>
        <end position="479"/>
    </location>
</feature>
<keyword evidence="1 2" id="KW-0728">SH3 domain</keyword>
<reference evidence="6" key="1">
    <citation type="submission" date="2021-12" db="EMBL/GenBank/DDBJ databases">
        <title>Convergent genome expansion in fungi linked to evolution of root-endophyte symbiosis.</title>
        <authorList>
            <consortium name="DOE Joint Genome Institute"/>
            <person name="Ke Y.-H."/>
            <person name="Bonito G."/>
            <person name="Liao H.-L."/>
            <person name="Looney B."/>
            <person name="Rojas-Flechas A."/>
            <person name="Nash J."/>
            <person name="Hameed K."/>
            <person name="Schadt C."/>
            <person name="Martin F."/>
            <person name="Crous P.W."/>
            <person name="Miettinen O."/>
            <person name="Magnuson J.K."/>
            <person name="Labbe J."/>
            <person name="Jacobson D."/>
            <person name="Doktycz M.J."/>
            <person name="Veneault-Fourrey C."/>
            <person name="Kuo A."/>
            <person name="Mondo S."/>
            <person name="Calhoun S."/>
            <person name="Riley R."/>
            <person name="Ohm R."/>
            <person name="LaButti K."/>
            <person name="Andreopoulos B."/>
            <person name="Pangilinan J."/>
            <person name="Nolan M."/>
            <person name="Tritt A."/>
            <person name="Clum A."/>
            <person name="Lipzen A."/>
            <person name="Daum C."/>
            <person name="Barry K."/>
            <person name="Grigoriev I.V."/>
            <person name="Vilgalys R."/>
        </authorList>
    </citation>
    <scope>NUCLEOTIDE SEQUENCE</scope>
    <source>
        <strain evidence="6">PMI_201</strain>
    </source>
</reference>
<feature type="compositionally biased region" description="Polar residues" evidence="3">
    <location>
        <begin position="407"/>
        <end position="423"/>
    </location>
</feature>
<feature type="transmembrane region" description="Helical" evidence="4">
    <location>
        <begin position="180"/>
        <end position="201"/>
    </location>
</feature>
<evidence type="ECO:0000313" key="6">
    <source>
        <dbReference type="EMBL" id="KAH8698564.1"/>
    </source>
</evidence>
<dbReference type="GeneID" id="70244223"/>
<evidence type="ECO:0000313" key="7">
    <source>
        <dbReference type="Proteomes" id="UP001201262"/>
    </source>
</evidence>
<feature type="compositionally biased region" description="Polar residues" evidence="3">
    <location>
        <begin position="243"/>
        <end position="257"/>
    </location>
</feature>
<keyword evidence="4" id="KW-1133">Transmembrane helix</keyword>
<feature type="region of interest" description="Disordered" evidence="3">
    <location>
        <begin position="466"/>
        <end position="622"/>
    </location>
</feature>
<keyword evidence="4" id="KW-0472">Membrane</keyword>
<feature type="compositionally biased region" description="Low complexity" evidence="3">
    <location>
        <begin position="363"/>
        <end position="379"/>
    </location>
</feature>
<name>A0AAD4Q1C3_9EURO</name>
<proteinExistence type="predicted"/>
<protein>
    <recommendedName>
        <fullName evidence="5">SH3 domain-containing protein</fullName>
    </recommendedName>
</protein>
<dbReference type="EMBL" id="JAJTJA010000005">
    <property type="protein sequence ID" value="KAH8698564.1"/>
    <property type="molecule type" value="Genomic_DNA"/>
</dbReference>
<keyword evidence="7" id="KW-1185">Reference proteome</keyword>
<dbReference type="SMART" id="SM00326">
    <property type="entry name" value="SH3"/>
    <property type="match status" value="1"/>
</dbReference>
<dbReference type="InterPro" id="IPR036028">
    <property type="entry name" value="SH3-like_dom_sf"/>
</dbReference>
<evidence type="ECO:0000256" key="1">
    <source>
        <dbReference type="ARBA" id="ARBA00022443"/>
    </source>
</evidence>
<feature type="region of interest" description="Disordered" evidence="3">
    <location>
        <begin position="55"/>
        <end position="135"/>
    </location>
</feature>
<keyword evidence="4" id="KW-0812">Transmembrane</keyword>
<evidence type="ECO:0000256" key="3">
    <source>
        <dbReference type="SAM" id="MobiDB-lite"/>
    </source>
</evidence>
<feature type="region of interest" description="Disordered" evidence="3">
    <location>
        <begin position="222"/>
        <end position="259"/>
    </location>
</feature>
<dbReference type="Proteomes" id="UP001201262">
    <property type="component" value="Unassembled WGS sequence"/>
</dbReference>
<feature type="compositionally biased region" description="Low complexity" evidence="3">
    <location>
        <begin position="307"/>
        <end position="316"/>
    </location>
</feature>
<evidence type="ECO:0000259" key="5">
    <source>
        <dbReference type="PROSITE" id="PS50002"/>
    </source>
</evidence>
<feature type="compositionally biased region" description="Low complexity" evidence="3">
    <location>
        <begin position="555"/>
        <end position="572"/>
    </location>
</feature>
<dbReference type="PROSITE" id="PS50002">
    <property type="entry name" value="SH3"/>
    <property type="match status" value="1"/>
</dbReference>
<comment type="caution">
    <text evidence="6">The sequence shown here is derived from an EMBL/GenBank/DDBJ whole genome shotgun (WGS) entry which is preliminary data.</text>
</comment>
<evidence type="ECO:0000256" key="2">
    <source>
        <dbReference type="PROSITE-ProRule" id="PRU00192"/>
    </source>
</evidence>
<dbReference type="Pfam" id="PF14604">
    <property type="entry name" value="SH3_9"/>
    <property type="match status" value="1"/>
</dbReference>
<dbReference type="RefSeq" id="XP_046073028.1">
    <property type="nucleotide sequence ID" value="XM_046213936.1"/>
</dbReference>
<feature type="compositionally biased region" description="Low complexity" evidence="3">
    <location>
        <begin position="109"/>
        <end position="135"/>
    </location>
</feature>
<feature type="compositionally biased region" description="Pro residues" evidence="3">
    <location>
        <begin position="590"/>
        <end position="604"/>
    </location>
</feature>
<accession>A0AAD4Q1C3</accession>
<dbReference type="Gene3D" id="2.30.30.40">
    <property type="entry name" value="SH3 Domains"/>
    <property type="match status" value="1"/>
</dbReference>
<dbReference type="AlphaFoldDB" id="A0AAD4Q1C3"/>
<feature type="compositionally biased region" description="Low complexity" evidence="3">
    <location>
        <begin position="335"/>
        <end position="351"/>
    </location>
</feature>
<dbReference type="SUPFAM" id="SSF50044">
    <property type="entry name" value="SH3-domain"/>
    <property type="match status" value="1"/>
</dbReference>
<sequence>MPHDHHHHHVKRDFISDVESWFGFGSDPTSTQDPNAGQTTAIVYVTMQPTFTGPVGGLVTETSKSDDQTTAPAGKGPPVQQTHAETTKTKEIESTSTSTSTTKKDPKTTHTTTHTDTSTSSTSTTTSEPSTTTTFSTAAATTSLVTTSLSAALDQATSSSTPSATPSASSSGGLSGGAKAGIAIGVLLGVAAIAGLILFWLHKQKQNRKEAEAAEAAVEAAAAAREKPFTPSPRPPVAGAQPPMSNAPNSSGPNSQFGLRPGANGNAYAAGGMSVAAVGAAVSAAASYRGSAHSPPGQDPFNDPANPFDTSSQSSSPPLPVPKDDPVGGSQVRDLTSSPTGSGTGIPSSLSVGTPADHAGETAAAGAVAGAAVAAAAVAKKSDEHPQQRTPSPEYREGSPDGGPGSRPQSPSVGGAPFSSNVHRVQMDFTPTLADEMELRAGQLVRILKAYDDGWAQCSSMDGSIRGIAPRSCLSARPLQPRRPPGPGQGPRGPQYMGPNGRPMSPAGGRGPPSGGPPRFYQDGRPMTPTGQGSQFPIPPPVSRSMSPDMPRPLTPGGSSRPSSPNGGRVRSNSSTQNSRPPIVQAGPSPLAPPTGPLPGPPTQAPERSESHIGRKPVPGSQ</sequence>
<feature type="region of interest" description="Disordered" evidence="3">
    <location>
        <begin position="289"/>
        <end position="423"/>
    </location>
</feature>
<evidence type="ECO:0000256" key="4">
    <source>
        <dbReference type="SAM" id="Phobius"/>
    </source>
</evidence>
<organism evidence="6 7">
    <name type="scientific">Talaromyces proteolyticus</name>
    <dbReference type="NCBI Taxonomy" id="1131652"/>
    <lineage>
        <taxon>Eukaryota</taxon>
        <taxon>Fungi</taxon>
        <taxon>Dikarya</taxon>
        <taxon>Ascomycota</taxon>
        <taxon>Pezizomycotina</taxon>
        <taxon>Eurotiomycetes</taxon>
        <taxon>Eurotiomycetidae</taxon>
        <taxon>Eurotiales</taxon>
        <taxon>Trichocomaceae</taxon>
        <taxon>Talaromyces</taxon>
        <taxon>Talaromyces sect. Bacilispori</taxon>
    </lineage>
</organism>
<dbReference type="CDD" id="cd12087">
    <property type="entry name" value="TM_EGFR-like"/>
    <property type="match status" value="1"/>
</dbReference>
<dbReference type="InterPro" id="IPR001452">
    <property type="entry name" value="SH3_domain"/>
</dbReference>